<dbReference type="EMBL" id="JAUEIR010000010">
    <property type="protein sequence ID" value="MDN0070217.1"/>
    <property type="molecule type" value="Genomic_DNA"/>
</dbReference>
<dbReference type="AlphaFoldDB" id="A0AAW7JV51"/>
<evidence type="ECO:0000256" key="2">
    <source>
        <dbReference type="PIRNR" id="PIRNR026508"/>
    </source>
</evidence>
<reference evidence="4" key="1">
    <citation type="submission" date="2023-06" db="EMBL/GenBank/DDBJ databases">
        <authorList>
            <person name="Zeman M."/>
            <person name="Kubasova T."/>
            <person name="Jahodarova E."/>
            <person name="Nykrynova M."/>
            <person name="Rychlik I."/>
        </authorList>
    </citation>
    <scope>NUCLEOTIDE SEQUENCE</scope>
    <source>
        <strain evidence="4">15_COKtk</strain>
    </source>
</reference>
<reference evidence="4" key="2">
    <citation type="submission" date="2023-08" db="EMBL/GenBank/DDBJ databases">
        <title>Identification and characterization of horizontal gene transfer across gut microbiota members of farm animals based on homology search.</title>
        <authorList>
            <person name="Schwarzerova J."/>
            <person name="Nykrynova M."/>
            <person name="Jureckova K."/>
            <person name="Cejkova D."/>
            <person name="Rychlik I."/>
        </authorList>
    </citation>
    <scope>NUCLEOTIDE SEQUENCE</scope>
    <source>
        <strain evidence="4">15_COKtk</strain>
    </source>
</reference>
<dbReference type="Pfam" id="PF05816">
    <property type="entry name" value="TelA"/>
    <property type="match status" value="1"/>
</dbReference>
<protein>
    <submittedName>
        <fullName evidence="4">Toxic anion resistance protein</fullName>
    </submittedName>
</protein>
<gene>
    <name evidence="4" type="ORF">QVN40_10980</name>
</gene>
<evidence type="ECO:0000313" key="5">
    <source>
        <dbReference type="Proteomes" id="UP001168505"/>
    </source>
</evidence>
<comment type="caution">
    <text evidence="4">The sequence shown here is derived from an EMBL/GenBank/DDBJ whole genome shotgun (WGS) entry which is preliminary data.</text>
</comment>
<dbReference type="PIRSF" id="PIRSF026508">
    <property type="entry name" value="TelA"/>
    <property type="match status" value="1"/>
</dbReference>
<evidence type="ECO:0000313" key="4">
    <source>
        <dbReference type="EMBL" id="MDN0070217.1"/>
    </source>
</evidence>
<comment type="similarity">
    <text evidence="1 2">Belongs to the TelA family.</text>
</comment>
<dbReference type="InterPro" id="IPR008863">
    <property type="entry name" value="Toxic_anion-R_TelA"/>
</dbReference>
<accession>A0AAW7JV51</accession>
<evidence type="ECO:0000256" key="3">
    <source>
        <dbReference type="SAM" id="Coils"/>
    </source>
</evidence>
<feature type="coiled-coil region" evidence="3">
    <location>
        <begin position="296"/>
        <end position="328"/>
    </location>
</feature>
<sequence length="388" mass="42116">MDTNNEVMPVEAQAVPAKRVSLADIAASQGAARAGQPAATPVAPAEPPAVVLSPADQQRARELAATIDFTKSGIESTYARDAQRSMSDFADNVLAKTSNKATGEAGALLRELLVDVESAELSGVKQIPIIGKVVVGIDKLRRTYQKVAPQVDEVVEKLERAQAQMIADIAMYDTMYQRNVDQYRSLKVYIAAGRQALADFRAEQLPALEAEAASTGDAMGAQVLKDFKDKLDRFDKRLDDLDRVSIVSLQMAPQIKLLQNADKSISDKIDTTISTTIPLWKSQMVIALGLANQRAALDLQKHVDDATNKLLRANAEALQQGAVDAERATQRGSVDIETLEEVNKRLIDTLNETIKIQQEGRAAREDAAGRMRQIESDLKTALLEAAGQ</sequence>
<evidence type="ECO:0000256" key="1">
    <source>
        <dbReference type="ARBA" id="ARBA00005541"/>
    </source>
</evidence>
<dbReference type="RefSeq" id="WP_289827694.1">
    <property type="nucleotide sequence ID" value="NZ_JAUEIR010000010.1"/>
</dbReference>
<organism evidence="4 5">
    <name type="scientific">Collinsella ihumii</name>
    <dbReference type="NCBI Taxonomy" id="1720204"/>
    <lineage>
        <taxon>Bacteria</taxon>
        <taxon>Bacillati</taxon>
        <taxon>Actinomycetota</taxon>
        <taxon>Coriobacteriia</taxon>
        <taxon>Coriobacteriales</taxon>
        <taxon>Coriobacteriaceae</taxon>
        <taxon>Collinsella</taxon>
    </lineage>
</organism>
<dbReference type="Proteomes" id="UP001168505">
    <property type="component" value="Unassembled WGS sequence"/>
</dbReference>
<dbReference type="PANTHER" id="PTHR38432">
    <property type="entry name" value="TELA-LIKE PROTEIN SAOUHSC_01408"/>
    <property type="match status" value="1"/>
</dbReference>
<name>A0AAW7JV51_9ACTN</name>
<keyword evidence="3" id="KW-0175">Coiled coil</keyword>
<proteinExistence type="inferred from homology"/>
<dbReference type="PANTHER" id="PTHR38432:SF1">
    <property type="entry name" value="TELA-LIKE PROTEIN SAOUHSC_01408"/>
    <property type="match status" value="1"/>
</dbReference>